<dbReference type="EMBL" id="WIOL01000006">
    <property type="protein sequence ID" value="MQT18318.1"/>
    <property type="molecule type" value="Genomic_DNA"/>
</dbReference>
<evidence type="ECO:0000313" key="2">
    <source>
        <dbReference type="EMBL" id="MQT18318.1"/>
    </source>
</evidence>
<comment type="caution">
    <text evidence="2">The sequence shown here is derived from an EMBL/GenBank/DDBJ whole genome shotgun (WGS) entry which is preliminary data.</text>
</comment>
<dbReference type="OrthoDB" id="9814966at2"/>
<dbReference type="Proteomes" id="UP000481327">
    <property type="component" value="Unassembled WGS sequence"/>
</dbReference>
<evidence type="ECO:0000259" key="1">
    <source>
        <dbReference type="Pfam" id="PF12697"/>
    </source>
</evidence>
<dbReference type="Pfam" id="PF12697">
    <property type="entry name" value="Abhydrolase_6"/>
    <property type="match status" value="1"/>
</dbReference>
<sequence length="237" mass="24694">MSDTQTGPDPLTSYVLVHGAFVDGSGWKMVHDQLSARGHEVLVVQNPTTTLEGDVALTERAIAAAQHPVVLVGHSYGGAVVTEAGTHPKVKAIAYIAAFVPDAGESVAALNEAPAEAGEHKAPVLPPEDGYLIVDPAKFPEAFAVDVDPAITRFMAASQVPWGLGAVMATVGRVGWRVKPTFYMVAAADRMVPPSAQRNMANRAGARVSEIDSGHAVMLSHPREVTDFIVAAAASAG</sequence>
<dbReference type="AlphaFoldDB" id="A0A7C9GWL4"/>
<keyword evidence="3" id="KW-1185">Reference proteome</keyword>
<gene>
    <name evidence="2" type="ORF">F3168_13760</name>
</gene>
<dbReference type="PANTHER" id="PTHR37017">
    <property type="entry name" value="AB HYDROLASE-1 DOMAIN-CONTAINING PROTEIN-RELATED"/>
    <property type="match status" value="1"/>
</dbReference>
<dbReference type="PANTHER" id="PTHR37017:SF11">
    <property type="entry name" value="ESTERASE_LIPASE_THIOESTERASE DOMAIN-CONTAINING PROTEIN"/>
    <property type="match status" value="1"/>
</dbReference>
<feature type="domain" description="AB hydrolase-1" evidence="1">
    <location>
        <begin position="15"/>
        <end position="227"/>
    </location>
</feature>
<dbReference type="InterPro" id="IPR029058">
    <property type="entry name" value="AB_hydrolase_fold"/>
</dbReference>
<accession>A0A7C9GWL4</accession>
<dbReference type="GO" id="GO:0016787">
    <property type="term" value="F:hydrolase activity"/>
    <property type="evidence" value="ECO:0007669"/>
    <property type="project" value="UniProtKB-KW"/>
</dbReference>
<dbReference type="Gene3D" id="3.40.50.1820">
    <property type="entry name" value="alpha/beta hydrolase"/>
    <property type="match status" value="1"/>
</dbReference>
<dbReference type="RefSeq" id="WP_152578794.1">
    <property type="nucleotide sequence ID" value="NZ_JAATJI010000001.1"/>
</dbReference>
<proteinExistence type="predicted"/>
<dbReference type="InterPro" id="IPR000073">
    <property type="entry name" value="AB_hydrolase_1"/>
</dbReference>
<keyword evidence="2" id="KW-0378">Hydrolase</keyword>
<dbReference type="InterPro" id="IPR052897">
    <property type="entry name" value="Sec-Metab_Biosynth_Hydrolase"/>
</dbReference>
<reference evidence="2 3" key="1">
    <citation type="submission" date="2019-09" db="EMBL/GenBank/DDBJ databases">
        <title>Polymorphobacter sp. isolated from a lake in China.</title>
        <authorList>
            <person name="Liu Z."/>
        </authorList>
    </citation>
    <scope>NUCLEOTIDE SEQUENCE [LARGE SCALE GENOMIC DNA]</scope>
    <source>
        <strain evidence="2 3">D40P</strain>
    </source>
</reference>
<evidence type="ECO:0000313" key="3">
    <source>
        <dbReference type="Proteomes" id="UP000481327"/>
    </source>
</evidence>
<protein>
    <submittedName>
        <fullName evidence="2">Alpha/beta fold hydrolase</fullName>
    </submittedName>
</protein>
<name>A0A7C9GWL4_9SPHN</name>
<dbReference type="SUPFAM" id="SSF53474">
    <property type="entry name" value="alpha/beta-Hydrolases"/>
    <property type="match status" value="1"/>
</dbReference>
<organism evidence="2 3">
    <name type="scientific">Sandarakinorhabdus fusca</name>
    <dbReference type="NCBI Taxonomy" id="1439888"/>
    <lineage>
        <taxon>Bacteria</taxon>
        <taxon>Pseudomonadati</taxon>
        <taxon>Pseudomonadota</taxon>
        <taxon>Alphaproteobacteria</taxon>
        <taxon>Sphingomonadales</taxon>
        <taxon>Sphingosinicellaceae</taxon>
        <taxon>Sandarakinorhabdus</taxon>
    </lineage>
</organism>